<dbReference type="GO" id="GO:0016597">
    <property type="term" value="F:amino acid binding"/>
    <property type="evidence" value="ECO:0007669"/>
    <property type="project" value="InterPro"/>
</dbReference>
<comment type="similarity">
    <text evidence="3">Belongs to the aspartate/ornithine carbamoyltransferase superfamily. ATCase family.</text>
</comment>
<evidence type="ECO:0000256" key="9">
    <source>
        <dbReference type="ARBA" id="ARBA00043884"/>
    </source>
</evidence>
<dbReference type="CDD" id="cd01316">
    <property type="entry name" value="CAD_DHOase"/>
    <property type="match status" value="1"/>
</dbReference>
<protein>
    <recommendedName>
        <fullName evidence="4">aspartate carbamoyltransferase</fullName>
        <ecNumber evidence="4">2.1.3.2</ecNumber>
    </recommendedName>
</protein>
<evidence type="ECO:0000256" key="1">
    <source>
        <dbReference type="ARBA" id="ARBA00001947"/>
    </source>
</evidence>
<dbReference type="NCBIfam" id="NF002032">
    <property type="entry name" value="PRK00856.1"/>
    <property type="match status" value="1"/>
</dbReference>
<dbReference type="InterPro" id="IPR036914">
    <property type="entry name" value="MGS-like_dom_sf"/>
</dbReference>
<dbReference type="EnsemblMetazoa" id="AEPI000537-RA">
    <property type="protein sequence ID" value="AEPI000537-PA"/>
    <property type="gene ID" value="AEPI000537"/>
</dbReference>
<dbReference type="Pfam" id="PF00185">
    <property type="entry name" value="OTCace"/>
    <property type="match status" value="1"/>
</dbReference>
<dbReference type="EC" id="2.1.3.2" evidence="4"/>
<evidence type="ECO:0000256" key="2">
    <source>
        <dbReference type="ARBA" id="ARBA00004852"/>
    </source>
</evidence>
<dbReference type="PROSITE" id="PS00483">
    <property type="entry name" value="DIHYDROOROTASE_2"/>
    <property type="match status" value="1"/>
</dbReference>
<evidence type="ECO:0000256" key="7">
    <source>
        <dbReference type="ARBA" id="ARBA00022801"/>
    </source>
</evidence>
<dbReference type="InterPro" id="IPR024403">
    <property type="entry name" value="DHOase_cat"/>
</dbReference>
<feature type="domain" description="MGS-like" evidence="11">
    <location>
        <begin position="1"/>
        <end position="113"/>
    </location>
</feature>
<dbReference type="Proteomes" id="UP000075885">
    <property type="component" value="Unassembled WGS sequence"/>
</dbReference>
<dbReference type="FunFam" id="3.40.50.1370:FF:000002">
    <property type="entry name" value="Aspartate carbamoyltransferase 2"/>
    <property type="match status" value="1"/>
</dbReference>
<dbReference type="FunFam" id="3.20.20.140:FF:000036">
    <property type="entry name" value="Carbamoyl-phosphate synthase large chain"/>
    <property type="match status" value="1"/>
</dbReference>
<keyword evidence="6" id="KW-0479">Metal-binding</keyword>
<dbReference type="InterPro" id="IPR006131">
    <property type="entry name" value="Asp_carbamoyltransf_Asp/Orn-bd"/>
</dbReference>
<dbReference type="Gene3D" id="3.20.20.140">
    <property type="entry name" value="Metal-dependent hydrolases"/>
    <property type="match status" value="1"/>
</dbReference>
<dbReference type="PRINTS" id="PR00100">
    <property type="entry name" value="AOTCASE"/>
</dbReference>
<keyword evidence="8" id="KW-0665">Pyrimidine biosynthesis</keyword>
<evidence type="ECO:0000313" key="13">
    <source>
        <dbReference type="Proteomes" id="UP000075885"/>
    </source>
</evidence>
<dbReference type="FunFam" id="3.40.50.1380:FF:000005">
    <property type="entry name" value="CAD protein-like isoform X1"/>
    <property type="match status" value="1"/>
</dbReference>
<accession>A0A182P0V5</accession>
<evidence type="ECO:0000259" key="11">
    <source>
        <dbReference type="PROSITE" id="PS51855"/>
    </source>
</evidence>
<dbReference type="Pfam" id="PF02729">
    <property type="entry name" value="OTCace_N"/>
    <property type="match status" value="1"/>
</dbReference>
<dbReference type="SUPFAM" id="SSF52335">
    <property type="entry name" value="Methylglyoxal synthase-like"/>
    <property type="match status" value="1"/>
</dbReference>
<dbReference type="PANTHER" id="PTHR45753:SF6">
    <property type="entry name" value="ASPARTATE CARBAMOYLTRANSFERASE"/>
    <property type="match status" value="1"/>
</dbReference>
<name>A0A182P0V5_9DIPT</name>
<dbReference type="GO" id="GO:0006520">
    <property type="term" value="P:amino acid metabolic process"/>
    <property type="evidence" value="ECO:0007669"/>
    <property type="project" value="InterPro"/>
</dbReference>
<dbReference type="AlphaFoldDB" id="A0A182P0V5"/>
<dbReference type="PROSITE" id="PS51855">
    <property type="entry name" value="MGS"/>
    <property type="match status" value="1"/>
</dbReference>
<reference evidence="12" key="2">
    <citation type="submission" date="2020-05" db="UniProtKB">
        <authorList>
            <consortium name="EnsemblMetazoa"/>
        </authorList>
    </citation>
    <scope>IDENTIFICATION</scope>
    <source>
        <strain evidence="12">Epiroticus2</strain>
    </source>
</reference>
<dbReference type="GO" id="GO:0016812">
    <property type="term" value="F:hydrolase activity, acting on carbon-nitrogen (but not peptide) bonds, in cyclic amides"/>
    <property type="evidence" value="ECO:0007669"/>
    <property type="project" value="InterPro"/>
</dbReference>
<dbReference type="InterPro" id="IPR036901">
    <property type="entry name" value="Asp/Orn_carbamoylTrfase_sf"/>
</dbReference>
<dbReference type="PANTHER" id="PTHR45753">
    <property type="entry name" value="ORNITHINE CARBAMOYLTRANSFERASE, MITOCHONDRIAL"/>
    <property type="match status" value="1"/>
</dbReference>
<evidence type="ECO:0000256" key="3">
    <source>
        <dbReference type="ARBA" id="ARBA00008896"/>
    </source>
</evidence>
<comment type="catalytic activity">
    <reaction evidence="10">
        <text>carbamoyl phosphate + L-aspartate = N-carbamoyl-L-aspartate + phosphate + H(+)</text>
        <dbReference type="Rhea" id="RHEA:20013"/>
        <dbReference type="ChEBI" id="CHEBI:15378"/>
        <dbReference type="ChEBI" id="CHEBI:29991"/>
        <dbReference type="ChEBI" id="CHEBI:32814"/>
        <dbReference type="ChEBI" id="CHEBI:43474"/>
        <dbReference type="ChEBI" id="CHEBI:58228"/>
        <dbReference type="EC" id="2.1.3.2"/>
    </reaction>
</comment>
<dbReference type="SUPFAM" id="SSF53671">
    <property type="entry name" value="Aspartate/ornithine carbamoyltransferase"/>
    <property type="match status" value="1"/>
</dbReference>
<dbReference type="GO" id="GO:0006207">
    <property type="term" value="P:'de novo' pyrimidine nucleobase biosynthetic process"/>
    <property type="evidence" value="ECO:0007669"/>
    <property type="project" value="InterPro"/>
</dbReference>
<evidence type="ECO:0000256" key="8">
    <source>
        <dbReference type="ARBA" id="ARBA00022975"/>
    </source>
</evidence>
<dbReference type="GO" id="GO:0044205">
    <property type="term" value="P:'de novo' UMP biosynthetic process"/>
    <property type="evidence" value="ECO:0007669"/>
    <property type="project" value="UniProtKB-UniPathway"/>
</dbReference>
<dbReference type="UniPathway" id="UPA00070">
    <property type="reaction ID" value="UER00116"/>
</dbReference>
<evidence type="ECO:0000256" key="5">
    <source>
        <dbReference type="ARBA" id="ARBA00022679"/>
    </source>
</evidence>
<comment type="pathway">
    <text evidence="2">Pyrimidine metabolism; UMP biosynthesis via de novo pathway; (S)-dihydroorotate from bicarbonate: step 2/3.</text>
</comment>
<keyword evidence="7" id="KW-0378">Hydrolase</keyword>
<dbReference type="SUPFAM" id="SSF51556">
    <property type="entry name" value="Metallo-dependent hydrolases"/>
    <property type="match status" value="1"/>
</dbReference>
<dbReference type="PROSITE" id="PS00097">
    <property type="entry name" value="CARBAMOYLTRANSFERASE"/>
    <property type="match status" value="1"/>
</dbReference>
<dbReference type="STRING" id="199890.A0A182P0V5"/>
<dbReference type="InterPro" id="IPR011607">
    <property type="entry name" value="MGS-like_dom"/>
</dbReference>
<dbReference type="VEuPathDB" id="VectorBase:AEPI000537"/>
<dbReference type="Gene3D" id="3.40.50.1370">
    <property type="entry name" value="Aspartate/ornithine carbamoyltransferase"/>
    <property type="match status" value="2"/>
</dbReference>
<comment type="function">
    <text evidence="9">Catalyzes the condensation of carbamoyl phosphate and aspartate to form carbamoyl aspartate and inorganic phosphate, the committed step in the de novo pyrimidine nucleotide biosynthesis pathway.</text>
</comment>
<dbReference type="InterPro" id="IPR011059">
    <property type="entry name" value="Metal-dep_hydrolase_composite"/>
</dbReference>
<dbReference type="InterPro" id="IPR032466">
    <property type="entry name" value="Metal_Hydrolase"/>
</dbReference>
<organism evidence="12 13">
    <name type="scientific">Anopheles epiroticus</name>
    <dbReference type="NCBI Taxonomy" id="199890"/>
    <lineage>
        <taxon>Eukaryota</taxon>
        <taxon>Metazoa</taxon>
        <taxon>Ecdysozoa</taxon>
        <taxon>Arthropoda</taxon>
        <taxon>Hexapoda</taxon>
        <taxon>Insecta</taxon>
        <taxon>Pterygota</taxon>
        <taxon>Neoptera</taxon>
        <taxon>Endopterygota</taxon>
        <taxon>Diptera</taxon>
        <taxon>Nematocera</taxon>
        <taxon>Culicoidea</taxon>
        <taxon>Culicidae</taxon>
        <taxon>Anophelinae</taxon>
        <taxon>Anopheles</taxon>
    </lineage>
</organism>
<dbReference type="GO" id="GO:0004070">
    <property type="term" value="F:aspartate carbamoyltransferase activity"/>
    <property type="evidence" value="ECO:0007669"/>
    <property type="project" value="UniProtKB-EC"/>
</dbReference>
<evidence type="ECO:0000256" key="4">
    <source>
        <dbReference type="ARBA" id="ARBA00013008"/>
    </source>
</evidence>
<dbReference type="InterPro" id="IPR002195">
    <property type="entry name" value="Dihydroorotase_CS"/>
</dbReference>
<dbReference type="InterPro" id="IPR002082">
    <property type="entry name" value="Asp_carbamoyltransf"/>
</dbReference>
<proteinExistence type="inferred from homology"/>
<evidence type="ECO:0000313" key="12">
    <source>
        <dbReference type="EnsemblMetazoa" id="AEPI000537-PA"/>
    </source>
</evidence>
<dbReference type="PRINTS" id="PR00101">
    <property type="entry name" value="ATCASE"/>
</dbReference>
<keyword evidence="13" id="KW-1185">Reference proteome</keyword>
<dbReference type="Gene3D" id="3.40.50.1380">
    <property type="entry name" value="Methylglyoxal synthase-like domain"/>
    <property type="match status" value="1"/>
</dbReference>
<sequence>MLTVESVQWTFDALAAENNGNGAEGSELRHLAEYLANKQFDLVINPPMSGGGARRVSCFMTHGYRTRRLAVDYSIPLVTDVKCAKLLVAAMQRIGGVPAMKTHIDCMSSRLMVKMPGFIDVHVHLREPGAPHKETFATGTAAALAGGITMVLAMPNTQPAIVDRAAFQQALELAQKGARCDYALYVGASSTNCGTVHELAAQAAGLKLYLNETFTTLRLNGLSVWQAHLANWPKRAPLCVHAERETMAAVLLLASLTDRPIHVCHVARKEEILLIKAAKERGLKVTCEVCPHHLFLSTADLERIGAGRGEVRPVLCSPEDQQALWDNLDVVDVFATDHAPHAREEKESDSPPPGFPGLETILPLLLTAVADGRLTMDELANKFHHNPRRIFNLPEQPNTYVEIDLSEEWIIPDRPQHSKAHWTPFSGMRVKGCVHRVVLRGETAYVDGLVLVGPGYGQNVREWQGGKPPLVGAGSIERIDTLNQLVGSGTAPALRTTDLEADLQTNEAFYQLLSPDGTNAHLKQLGVHFAGEQGSLRAASPLPARIRCDSTGNQSVVGGRLEPLSINVGQRERQLIGRHVLTVDMFSKEHLNEIFHLAQTMKARVAKDRTLDDLLRGKVMASIFYEASTRTSCSFAAAMQRLGGRVVHVDESSSSAQKGETLEDSIQVMAGYADRAAQHCRKPLINAGDGVGEHPTQALLDIFTIREEIGTVNGLTITMAGDLKHGRTVHSLARLLTMYNVNVRYVCPPGLEMPSHIREYVDRKGISQRQYDTLESAIVDTDVLYMTRIQRERFESEQEYEKCCGQLILTPQIMTLAKRRMIVMHPLPRVFEISVEIDSDPRAAYFRQAEYGMYVRMALLTMVLGRL</sequence>
<dbReference type="InterPro" id="IPR006132">
    <property type="entry name" value="Asp/Orn_carbamoyltranf_P-bd"/>
</dbReference>
<dbReference type="NCBIfam" id="TIGR00670">
    <property type="entry name" value="asp_carb_tr"/>
    <property type="match status" value="1"/>
</dbReference>
<dbReference type="InterPro" id="IPR006130">
    <property type="entry name" value="Asp/Orn_carbamoylTrfase"/>
</dbReference>
<dbReference type="SUPFAM" id="SSF51338">
    <property type="entry name" value="Composite domain of metallo-dependent hydrolases"/>
    <property type="match status" value="1"/>
</dbReference>
<reference evidence="13" key="1">
    <citation type="submission" date="2013-03" db="EMBL/GenBank/DDBJ databases">
        <title>The Genome Sequence of Anopheles epiroticus epiroticus2.</title>
        <authorList>
            <consortium name="The Broad Institute Genomics Platform"/>
            <person name="Neafsey D.E."/>
            <person name="Howell P."/>
            <person name="Walker B."/>
            <person name="Young S.K."/>
            <person name="Zeng Q."/>
            <person name="Gargeya S."/>
            <person name="Fitzgerald M."/>
            <person name="Haas B."/>
            <person name="Abouelleil A."/>
            <person name="Allen A.W."/>
            <person name="Alvarado L."/>
            <person name="Arachchi H.M."/>
            <person name="Berlin A.M."/>
            <person name="Chapman S.B."/>
            <person name="Gainer-Dewar J."/>
            <person name="Goldberg J."/>
            <person name="Griggs A."/>
            <person name="Gujja S."/>
            <person name="Hansen M."/>
            <person name="Howarth C."/>
            <person name="Imamovic A."/>
            <person name="Ireland A."/>
            <person name="Larimer J."/>
            <person name="McCowan C."/>
            <person name="Murphy C."/>
            <person name="Pearson M."/>
            <person name="Poon T.W."/>
            <person name="Priest M."/>
            <person name="Roberts A."/>
            <person name="Saif S."/>
            <person name="Shea T."/>
            <person name="Sisk P."/>
            <person name="Sykes S."/>
            <person name="Wortman J."/>
            <person name="Nusbaum C."/>
            <person name="Birren B."/>
        </authorList>
    </citation>
    <scope>NUCLEOTIDE SEQUENCE [LARGE SCALE GENOMIC DNA]</scope>
    <source>
        <strain evidence="13">Epiroticus2</strain>
    </source>
</reference>
<comment type="cofactor">
    <cofactor evidence="1">
        <name>Zn(2+)</name>
        <dbReference type="ChEBI" id="CHEBI:29105"/>
    </cofactor>
</comment>
<keyword evidence="5" id="KW-0808">Transferase</keyword>
<evidence type="ECO:0000256" key="10">
    <source>
        <dbReference type="ARBA" id="ARBA00048859"/>
    </source>
</evidence>
<dbReference type="GO" id="GO:0046872">
    <property type="term" value="F:metal ion binding"/>
    <property type="evidence" value="ECO:0007669"/>
    <property type="project" value="UniProtKB-KW"/>
</dbReference>
<evidence type="ECO:0000256" key="6">
    <source>
        <dbReference type="ARBA" id="ARBA00022723"/>
    </source>
</evidence>
<dbReference type="Pfam" id="PF12890">
    <property type="entry name" value="DHOase"/>
    <property type="match status" value="1"/>
</dbReference>
<dbReference type="PROSITE" id="PS00482">
    <property type="entry name" value="DIHYDROOROTASE_1"/>
    <property type="match status" value="1"/>
</dbReference>